<gene>
    <name evidence="1" type="ORF">SAMN02910451_02102</name>
</gene>
<reference evidence="2" key="1">
    <citation type="submission" date="2016-10" db="EMBL/GenBank/DDBJ databases">
        <authorList>
            <person name="Varghese N."/>
            <person name="Submissions S."/>
        </authorList>
    </citation>
    <scope>NUCLEOTIDE SEQUENCE [LARGE SCALE GENOMIC DNA]</scope>
    <source>
        <strain evidence="2">XBD2006</strain>
    </source>
</reference>
<proteinExistence type="predicted"/>
<name>A0A1G5EW39_9FIRM</name>
<accession>A0A1G5EW39</accession>
<protein>
    <submittedName>
        <fullName evidence="1">Uncharacterized protein</fullName>
    </submittedName>
</protein>
<dbReference type="EMBL" id="FMUR01000012">
    <property type="protein sequence ID" value="SCY30860.1"/>
    <property type="molecule type" value="Genomic_DNA"/>
</dbReference>
<evidence type="ECO:0000313" key="1">
    <source>
        <dbReference type="EMBL" id="SCY30860.1"/>
    </source>
</evidence>
<dbReference type="AlphaFoldDB" id="A0A1G5EW39"/>
<organism evidence="1 2">
    <name type="scientific">Butyrivibrio hungatei</name>
    <dbReference type="NCBI Taxonomy" id="185008"/>
    <lineage>
        <taxon>Bacteria</taxon>
        <taxon>Bacillati</taxon>
        <taxon>Bacillota</taxon>
        <taxon>Clostridia</taxon>
        <taxon>Lachnospirales</taxon>
        <taxon>Lachnospiraceae</taxon>
        <taxon>Butyrivibrio</taxon>
    </lineage>
</organism>
<sequence>MNFEILSLDSEFIQIFRAKLEPKTIFSKIVYKKTASRETLEAA</sequence>
<dbReference type="Proteomes" id="UP000183047">
    <property type="component" value="Unassembled WGS sequence"/>
</dbReference>
<keyword evidence="2" id="KW-1185">Reference proteome</keyword>
<evidence type="ECO:0000313" key="2">
    <source>
        <dbReference type="Proteomes" id="UP000183047"/>
    </source>
</evidence>